<comment type="caution">
    <text evidence="1">The sequence shown here is derived from an EMBL/GenBank/DDBJ whole genome shotgun (WGS) entry which is preliminary data.</text>
</comment>
<evidence type="ECO:0000313" key="1">
    <source>
        <dbReference type="EMBL" id="KYC46481.1"/>
    </source>
</evidence>
<gene>
    <name evidence="1" type="ORF">APG11_01864</name>
</gene>
<accession>A0A150IN72</accession>
<proteinExistence type="predicted"/>
<evidence type="ECO:0000313" key="2">
    <source>
        <dbReference type="Proteomes" id="UP000091929"/>
    </source>
</evidence>
<sequence>MFLEKIGLNINYVCSEFQNSSFNFNLDSNIKKTYPFLHLFIENYDKKKIAGTILLFLNSYLQDLLFDNKINFYQLRKNLLLLFEKFFENNFEIIRSKITYLSENLSFYKKESYSKLESFCNEINELISNLLIQNKILEDE</sequence>
<protein>
    <submittedName>
        <fullName evidence="1">Uncharacterized protein</fullName>
    </submittedName>
</protein>
<reference evidence="1 2" key="1">
    <citation type="journal article" date="2016" name="ISME J.">
        <title>Chasing the elusive Euryarchaeota class WSA2: genomes reveal a uniquely fastidious methyl-reducing methanogen.</title>
        <authorList>
            <person name="Nobu M.K."/>
            <person name="Narihiro T."/>
            <person name="Kuroda K."/>
            <person name="Mei R."/>
            <person name="Liu W.T."/>
        </authorList>
    </citation>
    <scope>NUCLEOTIDE SEQUENCE [LARGE SCALE GENOMIC DNA]</scope>
    <source>
        <strain evidence="1">B15fssc0709_Meth_Bin003</strain>
    </source>
</reference>
<name>A0A150IN72_9EURY</name>
<dbReference type="AlphaFoldDB" id="A0A150IN72"/>
<dbReference type="Proteomes" id="UP000091929">
    <property type="component" value="Unassembled WGS sequence"/>
</dbReference>
<dbReference type="EMBL" id="LNGF01000069">
    <property type="protein sequence ID" value="KYC46481.1"/>
    <property type="molecule type" value="Genomic_DNA"/>
</dbReference>
<organism evidence="1 2">
    <name type="scientific">Candidatus Methanofastidiosum methylothiophilum</name>
    <dbReference type="NCBI Taxonomy" id="1705564"/>
    <lineage>
        <taxon>Archaea</taxon>
        <taxon>Methanobacteriati</taxon>
        <taxon>Methanobacteriota</taxon>
        <taxon>Stenosarchaea group</taxon>
        <taxon>Candidatus Methanofastidiosia</taxon>
        <taxon>Candidatus Methanofastidiosales</taxon>
        <taxon>Candidatus Methanofastidiosaceae</taxon>
        <taxon>Candidatus Methanofastidiosum</taxon>
    </lineage>
</organism>